<gene>
    <name evidence="5" type="ordered locus">DEHA2E18304g</name>
</gene>
<feature type="region of interest" description="Disordered" evidence="3">
    <location>
        <begin position="135"/>
        <end position="155"/>
    </location>
</feature>
<dbReference type="Gene3D" id="2.60.40.1390">
    <property type="entry name" value="NDT80 DNA-binding domain"/>
    <property type="match status" value="1"/>
</dbReference>
<accession>Q6BNX4</accession>
<dbReference type="eggNOG" id="ENOG502SAHY">
    <property type="taxonomic scope" value="Eukaryota"/>
</dbReference>
<dbReference type="PANTHER" id="PTHR35144:SF1">
    <property type="entry name" value="PROTEIN PACG"/>
    <property type="match status" value="1"/>
</dbReference>
<dbReference type="EMBL" id="CR382137">
    <property type="protein sequence ID" value="CAG88360.2"/>
    <property type="molecule type" value="Genomic_DNA"/>
</dbReference>
<feature type="compositionally biased region" description="Acidic residues" evidence="3">
    <location>
        <begin position="580"/>
        <end position="608"/>
    </location>
</feature>
<feature type="DNA-binding region" description="NDT80" evidence="2">
    <location>
        <begin position="247"/>
        <end position="546"/>
    </location>
</feature>
<evidence type="ECO:0000313" key="5">
    <source>
        <dbReference type="EMBL" id="CAG88360.2"/>
    </source>
</evidence>
<dbReference type="Pfam" id="PF05224">
    <property type="entry name" value="NDT80_PhoG"/>
    <property type="match status" value="1"/>
</dbReference>
<dbReference type="RefSeq" id="XP_460096.2">
    <property type="nucleotide sequence ID" value="XM_460096.1"/>
</dbReference>
<feature type="region of interest" description="Disordered" evidence="3">
    <location>
        <begin position="218"/>
        <end position="255"/>
    </location>
</feature>
<keyword evidence="1 2" id="KW-0238">DNA-binding</keyword>
<feature type="domain" description="NDT80" evidence="4">
    <location>
        <begin position="247"/>
        <end position="546"/>
    </location>
</feature>
<dbReference type="PANTHER" id="PTHR35144">
    <property type="entry name" value="MEIOSIS-SPECIFIC TRANSCRIPTION FACTOR NDT80"/>
    <property type="match status" value="1"/>
</dbReference>
<dbReference type="HOGENOM" id="CLU_397387_0_0_1"/>
<feature type="compositionally biased region" description="Polar residues" evidence="3">
    <location>
        <begin position="610"/>
        <end position="633"/>
    </location>
</feature>
<keyword evidence="6" id="KW-1185">Reference proteome</keyword>
<evidence type="ECO:0000256" key="1">
    <source>
        <dbReference type="ARBA" id="ARBA00023125"/>
    </source>
</evidence>
<dbReference type="VEuPathDB" id="FungiDB:DEHA2E18304g"/>
<protein>
    <submittedName>
        <fullName evidence="5">DEHA2E18304p</fullName>
    </submittedName>
</protein>
<feature type="compositionally biased region" description="Basic and acidic residues" evidence="3">
    <location>
        <begin position="230"/>
        <end position="239"/>
    </location>
</feature>
<feature type="compositionally biased region" description="Polar residues" evidence="3">
    <location>
        <begin position="710"/>
        <end position="727"/>
    </location>
</feature>
<dbReference type="OMA" id="TRVIKYF"/>
<dbReference type="GeneID" id="2902469"/>
<evidence type="ECO:0000313" key="6">
    <source>
        <dbReference type="Proteomes" id="UP000000599"/>
    </source>
</evidence>
<dbReference type="GO" id="GO:0051321">
    <property type="term" value="P:meiotic cell cycle"/>
    <property type="evidence" value="ECO:0007669"/>
    <property type="project" value="TreeGrafter"/>
</dbReference>
<feature type="compositionally biased region" description="Basic and acidic residues" evidence="3">
    <location>
        <begin position="324"/>
        <end position="339"/>
    </location>
</feature>
<evidence type="ECO:0000256" key="3">
    <source>
        <dbReference type="SAM" id="MobiDB-lite"/>
    </source>
</evidence>
<dbReference type="GO" id="GO:0003700">
    <property type="term" value="F:DNA-binding transcription factor activity"/>
    <property type="evidence" value="ECO:0007669"/>
    <property type="project" value="UniProtKB-UniRule"/>
</dbReference>
<dbReference type="GO" id="GO:0045944">
    <property type="term" value="P:positive regulation of transcription by RNA polymerase II"/>
    <property type="evidence" value="ECO:0007669"/>
    <property type="project" value="TreeGrafter"/>
</dbReference>
<evidence type="ECO:0000256" key="2">
    <source>
        <dbReference type="PROSITE-ProRule" id="PRU00850"/>
    </source>
</evidence>
<organism evidence="5 6">
    <name type="scientific">Debaryomyces hansenii (strain ATCC 36239 / CBS 767 / BCRC 21394 / JCM 1990 / NBRC 0083 / IGC 2968)</name>
    <name type="common">Yeast</name>
    <name type="synonym">Torulaspora hansenii</name>
    <dbReference type="NCBI Taxonomy" id="284592"/>
    <lineage>
        <taxon>Eukaryota</taxon>
        <taxon>Fungi</taxon>
        <taxon>Dikarya</taxon>
        <taxon>Ascomycota</taxon>
        <taxon>Saccharomycotina</taxon>
        <taxon>Pichiomycetes</taxon>
        <taxon>Debaryomycetaceae</taxon>
        <taxon>Debaryomyces</taxon>
    </lineage>
</organism>
<dbReference type="InterPro" id="IPR024061">
    <property type="entry name" value="NDT80_DNA-bd_dom"/>
</dbReference>
<dbReference type="InterPro" id="IPR037141">
    <property type="entry name" value="NDT80_DNA-bd_dom_sf"/>
</dbReference>
<reference evidence="5 6" key="1">
    <citation type="journal article" date="2004" name="Nature">
        <title>Genome evolution in yeasts.</title>
        <authorList>
            <consortium name="Genolevures"/>
            <person name="Dujon B."/>
            <person name="Sherman D."/>
            <person name="Fischer G."/>
            <person name="Durrens P."/>
            <person name="Casaregola S."/>
            <person name="Lafontaine I."/>
            <person name="de Montigny J."/>
            <person name="Marck C."/>
            <person name="Neuveglise C."/>
            <person name="Talla E."/>
            <person name="Goffard N."/>
            <person name="Frangeul L."/>
            <person name="Aigle M."/>
            <person name="Anthouard V."/>
            <person name="Babour A."/>
            <person name="Barbe V."/>
            <person name="Barnay S."/>
            <person name="Blanchin S."/>
            <person name="Beckerich J.M."/>
            <person name="Beyne E."/>
            <person name="Bleykasten C."/>
            <person name="Boisrame A."/>
            <person name="Boyer J."/>
            <person name="Cattolico L."/>
            <person name="Confanioleri F."/>
            <person name="de Daruvar A."/>
            <person name="Despons L."/>
            <person name="Fabre E."/>
            <person name="Fairhead C."/>
            <person name="Ferry-Dumazet H."/>
            <person name="Groppi A."/>
            <person name="Hantraye F."/>
            <person name="Hennequin C."/>
            <person name="Jauniaux N."/>
            <person name="Joyet P."/>
            <person name="Kachouri R."/>
            <person name="Kerrest A."/>
            <person name="Koszul R."/>
            <person name="Lemaire M."/>
            <person name="Lesur I."/>
            <person name="Ma L."/>
            <person name="Muller H."/>
            <person name="Nicaud J.M."/>
            <person name="Nikolski M."/>
            <person name="Oztas S."/>
            <person name="Ozier-Kalogeropoulos O."/>
            <person name="Pellenz S."/>
            <person name="Potier S."/>
            <person name="Richard G.F."/>
            <person name="Straub M.L."/>
            <person name="Suleau A."/>
            <person name="Swennene D."/>
            <person name="Tekaia F."/>
            <person name="Wesolowski-Louvel M."/>
            <person name="Westhof E."/>
            <person name="Wirth B."/>
            <person name="Zeniou-Meyer M."/>
            <person name="Zivanovic I."/>
            <person name="Bolotin-Fukuhara M."/>
            <person name="Thierry A."/>
            <person name="Bouchier C."/>
            <person name="Caudron B."/>
            <person name="Scarpelli C."/>
            <person name="Gaillardin C."/>
            <person name="Weissenbach J."/>
            <person name="Wincker P."/>
            <person name="Souciet J.L."/>
        </authorList>
    </citation>
    <scope>NUCLEOTIDE SEQUENCE [LARGE SCALE GENOMIC DNA]</scope>
    <source>
        <strain evidence="6">ATCC 36239 / CBS 767 / BCRC 21394 / JCM 1990 / NBRC 0083 / IGC 2968</strain>
    </source>
</reference>
<feature type="region of interest" description="Disordered" evidence="3">
    <location>
        <begin position="710"/>
        <end position="739"/>
    </location>
</feature>
<dbReference type="AlphaFoldDB" id="Q6BNX4"/>
<evidence type="ECO:0000259" key="4">
    <source>
        <dbReference type="PROSITE" id="PS51517"/>
    </source>
</evidence>
<dbReference type="SUPFAM" id="SSF49417">
    <property type="entry name" value="p53-like transcription factors"/>
    <property type="match status" value="1"/>
</dbReference>
<dbReference type="GO" id="GO:0000228">
    <property type="term" value="C:nuclear chromosome"/>
    <property type="evidence" value="ECO:0007669"/>
    <property type="project" value="TreeGrafter"/>
</dbReference>
<proteinExistence type="predicted"/>
<sequence>MEDRSTEKDQYDDLASLFLPDILHPISTENINVKQEELEQNSDIGNLFGGQNDTTKRNDNNENFSNFMSNNNFINNIGSLSQGGNIASDAIMNQSGHINHYANFVPIEAAASIQQSHHQSHRMFAPLNHQHQQLFPSSHTQPQNSGGAMRMGSPSNADLNWFSNPPNGLDTFSMDSKHLQSIDGNFREFDAFSSPNPYANQTSIPSSFPSIDRNAVLKSNEANDESSTLRQRDVKDKDKTKKKAKKSRATTSPEVHIDYKPHKLTRLLDLKKSENSSCSDYKIVDKDNNEIRMQFQSYLTGRFFTNDTDNNNYILSKLENPNNGEKDNTKMPRDPNIKMDPKVISCYRRNYIQISMSMNLSGFSNDDDNNNKVLKLQTNEYGYSITRVIKWFKVEIFANTNVSEIRSIPIVIYDDNGQRDKERPKDEIVTDENNDFVNPISIDKAQSTITLNESVIKNSEIDNYYTVKKLQFKSATPNNGNLTFQNYYHLKIKVSAIVADLYYDDYIDEDYSSNTYNERNEVSLFELVSEPIIVRGRNPSFYADRKDILIKGRSINSKESFIIAGQETKTENEETNSIQENEDIPEDEEDVENIREDDEEEEDDETENESSSNKRLKSNSPSKSQPYNNQSDKSIPPLLHSATSSSSINLKSLLDNPTSKINLIPLNKTNSRYKYFPISNVYYLPPINAVYFPHRAHQQMNKESYANNYKSPSIENDDANNMVNISSPPRRKNSNVYFR</sequence>
<dbReference type="InParanoid" id="Q6BNX4"/>
<dbReference type="Proteomes" id="UP000000599">
    <property type="component" value="Chromosome E"/>
</dbReference>
<name>Q6BNX4_DEBHA</name>
<dbReference type="InterPro" id="IPR052605">
    <property type="entry name" value="Fungal_trans_regulator"/>
</dbReference>
<dbReference type="KEGG" id="dha:DEHA2E18304g"/>
<dbReference type="GO" id="GO:0003677">
    <property type="term" value="F:DNA binding"/>
    <property type="evidence" value="ECO:0007669"/>
    <property type="project" value="UniProtKB-KW"/>
</dbReference>
<feature type="region of interest" description="Disordered" evidence="3">
    <location>
        <begin position="317"/>
        <end position="339"/>
    </location>
</feature>
<dbReference type="STRING" id="284592.Q6BNX4"/>
<dbReference type="InterPro" id="IPR008967">
    <property type="entry name" value="p53-like_TF_DNA-bd_sf"/>
</dbReference>
<feature type="compositionally biased region" description="Polar residues" evidence="3">
    <location>
        <begin position="135"/>
        <end position="146"/>
    </location>
</feature>
<dbReference type="OrthoDB" id="4117572at2759"/>
<feature type="region of interest" description="Disordered" evidence="3">
    <location>
        <begin position="565"/>
        <end position="640"/>
    </location>
</feature>
<dbReference type="PROSITE" id="PS51517">
    <property type="entry name" value="NDT80"/>
    <property type="match status" value="1"/>
</dbReference>